<sequence length="269" mass="30276">SHLEDRAADVSTLQNEFSVSGLWMGEKRRKYTEERGESKKKKEEKKKWRALRKGDIGRLVAGPRHDRAERRELIPPRIRSVFLECTLEVKDALACTLTLGIDVDEQEWTGDGRTLSRIRITRGVVADRVLHSIRTVPFFFPLPPACNVTMADGSSPATAGARSLIAPYHPPWWAVAVQDTIHGCYSRDRRSDMQVFDRLWLAVSRRIRLLFSLAHYPSSTNPPPPPHPLPRPLQQLPPPPPTPMALAIATTATSLLFSHPRPLSRPPSP</sequence>
<feature type="non-terminal residue" evidence="2">
    <location>
        <position position="1"/>
    </location>
</feature>
<name>A0A367LSS8_9HYPO</name>
<protein>
    <submittedName>
        <fullName evidence="2">Uncharacterized protein</fullName>
    </submittedName>
</protein>
<gene>
    <name evidence="2" type="ORF">L249_2658</name>
</gene>
<organism evidence="2 3">
    <name type="scientific">Ophiocordyceps polyrhachis-furcata BCC 54312</name>
    <dbReference type="NCBI Taxonomy" id="1330021"/>
    <lineage>
        <taxon>Eukaryota</taxon>
        <taxon>Fungi</taxon>
        <taxon>Dikarya</taxon>
        <taxon>Ascomycota</taxon>
        <taxon>Pezizomycotina</taxon>
        <taxon>Sordariomycetes</taxon>
        <taxon>Hypocreomycetidae</taxon>
        <taxon>Hypocreales</taxon>
        <taxon>Ophiocordycipitaceae</taxon>
        <taxon>Ophiocordyceps</taxon>
    </lineage>
</organism>
<dbReference type="EMBL" id="LKCN02000001">
    <property type="protein sequence ID" value="RCI17471.1"/>
    <property type="molecule type" value="Genomic_DNA"/>
</dbReference>
<feature type="region of interest" description="Disordered" evidence="1">
    <location>
        <begin position="219"/>
        <end position="244"/>
    </location>
</feature>
<feature type="non-terminal residue" evidence="2">
    <location>
        <position position="269"/>
    </location>
</feature>
<comment type="caution">
    <text evidence="2">The sequence shown here is derived from an EMBL/GenBank/DDBJ whole genome shotgun (WGS) entry which is preliminary data.</text>
</comment>
<accession>A0A367LSS8</accession>
<reference evidence="2 3" key="1">
    <citation type="journal article" date="2015" name="BMC Genomics">
        <title>Insights from the genome of Ophiocordyceps polyrhachis-furcata to pathogenicity and host specificity in insect fungi.</title>
        <authorList>
            <person name="Wichadakul D."/>
            <person name="Kobmoo N."/>
            <person name="Ingsriswang S."/>
            <person name="Tangphatsornruang S."/>
            <person name="Chantasingh D."/>
            <person name="Luangsa-ard J.J."/>
            <person name="Eurwilaichitr L."/>
        </authorList>
    </citation>
    <scope>NUCLEOTIDE SEQUENCE [LARGE SCALE GENOMIC DNA]</scope>
    <source>
        <strain evidence="2 3">BCC 54312</strain>
    </source>
</reference>
<evidence type="ECO:0000313" key="3">
    <source>
        <dbReference type="Proteomes" id="UP000253664"/>
    </source>
</evidence>
<proteinExistence type="predicted"/>
<keyword evidence="3" id="KW-1185">Reference proteome</keyword>
<feature type="compositionally biased region" description="Pro residues" evidence="1">
    <location>
        <begin position="220"/>
        <end position="243"/>
    </location>
</feature>
<evidence type="ECO:0000256" key="1">
    <source>
        <dbReference type="SAM" id="MobiDB-lite"/>
    </source>
</evidence>
<dbReference type="AlphaFoldDB" id="A0A367LSS8"/>
<evidence type="ECO:0000313" key="2">
    <source>
        <dbReference type="EMBL" id="RCI17471.1"/>
    </source>
</evidence>
<dbReference type="Proteomes" id="UP000253664">
    <property type="component" value="Unassembled WGS sequence"/>
</dbReference>